<dbReference type="EMBL" id="RCXO01000004">
    <property type="protein sequence ID" value="RYT81788.1"/>
    <property type="molecule type" value="Genomic_DNA"/>
</dbReference>
<evidence type="ECO:0000313" key="3">
    <source>
        <dbReference type="EMBL" id="RHN03416.1"/>
    </source>
</evidence>
<accession>A0A3E4KXK0</accession>
<dbReference type="AlphaFoldDB" id="A0A3E4KXK0"/>
<reference evidence="4 7" key="2">
    <citation type="journal article" date="2019" name="Science, e1252229">
        <title>Invertible promoters mediate bacterial phase variation, antibiotic resistance, and host adaptation in the gut.</title>
        <authorList>
            <person name="Jiang X."/>
            <person name="Hall A.B."/>
            <person name="Arthur T.D."/>
            <person name="Plichta D.R."/>
            <person name="Covington C.T."/>
            <person name="Poyet M."/>
            <person name="Crothers J."/>
            <person name="Moses P.L."/>
            <person name="Tolonen A.C."/>
            <person name="Vlamakis H."/>
            <person name="Alm E.J."/>
            <person name="Xavier R.J."/>
        </authorList>
    </citation>
    <scope>NUCLEOTIDE SEQUENCE [LARGE SCALE GENOMIC DNA]</scope>
    <source>
        <strain evidence="4">Bf_0095</strain>
        <strain evidence="7">bf_0095</strain>
    </source>
</reference>
<name>A0A3E4KXK0_9BACE</name>
<sequence length="362" mass="40821">MKKHILFLIFISFGVWGCDDAHENLISLEPIRNAQCEPFVASVIFSWDKPENDNYYYTLVSYQTKEGKVLKKKISKFSTAPEDPKRVRAIVGGFTDIDEYEFTLVACGYDGTVSEPITVKGIPKDKSEAKDYVISTVNVEPISEGATVSWTNETNVGVELVLNYIDKTHKEQEVRFDATETKSENITNLAIEKPVDITIYAVNKEDGNQSASQTVTITPLLTQEDQVIPGAEYILSSYYGTLNMMTLTYNTPMKNEYTIMTSGNDPYVYTKLAQQPRGTTLVFRYKSTKKMSFQIFFMPRGQAPGPYQQVVTVPAAKEWTTFSYDYSAIIKKAGWGNAGDHLRLDFGSVANVQMEVRNMIFK</sequence>
<evidence type="ECO:0000313" key="4">
    <source>
        <dbReference type="EMBL" id="RYT81788.1"/>
    </source>
</evidence>
<dbReference type="RefSeq" id="WP_007665384.1">
    <property type="nucleotide sequence ID" value="NZ_CABMMK010000004.1"/>
</dbReference>
<dbReference type="Proteomes" id="UP000284772">
    <property type="component" value="Unassembled WGS sequence"/>
</dbReference>
<dbReference type="Proteomes" id="UP000291191">
    <property type="component" value="Unassembled WGS sequence"/>
</dbReference>
<dbReference type="GeneID" id="26160968"/>
<dbReference type="EMBL" id="QRQM01000032">
    <property type="protein sequence ID" value="RHN03416.1"/>
    <property type="molecule type" value="Genomic_DNA"/>
</dbReference>
<dbReference type="Pfam" id="PF16323">
    <property type="entry name" value="DUF4959"/>
    <property type="match status" value="1"/>
</dbReference>
<protein>
    <submittedName>
        <fullName evidence="2">DUF4959 domain-containing protein</fullName>
    </submittedName>
</protein>
<evidence type="ECO:0000313" key="7">
    <source>
        <dbReference type="Proteomes" id="UP000291191"/>
    </source>
</evidence>
<reference evidence="5 6" key="1">
    <citation type="submission" date="2018-08" db="EMBL/GenBank/DDBJ databases">
        <title>A genome reference for cultivated species of the human gut microbiota.</title>
        <authorList>
            <person name="Zou Y."/>
            <person name="Xue W."/>
            <person name="Luo G."/>
        </authorList>
    </citation>
    <scope>NUCLEOTIDE SEQUENCE [LARGE SCALE GENOMIC DNA]</scope>
    <source>
        <strain evidence="2 5">AF19-10AC</strain>
        <strain evidence="3 6">AF31-23</strain>
    </source>
</reference>
<comment type="caution">
    <text evidence="2">The sequence shown here is derived from an EMBL/GenBank/DDBJ whole genome shotgun (WGS) entry which is preliminary data.</text>
</comment>
<evidence type="ECO:0000313" key="2">
    <source>
        <dbReference type="EMBL" id="RGT57134.1"/>
    </source>
</evidence>
<evidence type="ECO:0000313" key="6">
    <source>
        <dbReference type="Proteomes" id="UP000286003"/>
    </source>
</evidence>
<dbReference type="OrthoDB" id="1032567at2"/>
<feature type="domain" description="Fibronectin type-III" evidence="1">
    <location>
        <begin position="133"/>
        <end position="225"/>
    </location>
</feature>
<dbReference type="InterPro" id="IPR032527">
    <property type="entry name" value="DUF4959"/>
</dbReference>
<keyword evidence="7" id="KW-1185">Reference proteome</keyword>
<gene>
    <name evidence="2" type="ORF">DWX27_02865</name>
    <name evidence="3" type="ORF">DWZ32_20630</name>
    <name evidence="4" type="ORF">EAJ06_04435</name>
</gene>
<dbReference type="InterPro" id="IPR003961">
    <property type="entry name" value="FN3_dom"/>
</dbReference>
<dbReference type="PROSITE" id="PS50853">
    <property type="entry name" value="FN3"/>
    <property type="match status" value="1"/>
</dbReference>
<dbReference type="Proteomes" id="UP000286003">
    <property type="component" value="Unassembled WGS sequence"/>
</dbReference>
<evidence type="ECO:0000313" key="5">
    <source>
        <dbReference type="Proteomes" id="UP000284772"/>
    </source>
</evidence>
<evidence type="ECO:0000259" key="1">
    <source>
        <dbReference type="PROSITE" id="PS50853"/>
    </source>
</evidence>
<dbReference type="EMBL" id="QRWT01000002">
    <property type="protein sequence ID" value="RGT57134.1"/>
    <property type="molecule type" value="Genomic_DNA"/>
</dbReference>
<organism evidence="2 5">
    <name type="scientific">Bacteroides intestinalis</name>
    <dbReference type="NCBI Taxonomy" id="329854"/>
    <lineage>
        <taxon>Bacteria</taxon>
        <taxon>Pseudomonadati</taxon>
        <taxon>Bacteroidota</taxon>
        <taxon>Bacteroidia</taxon>
        <taxon>Bacteroidales</taxon>
        <taxon>Bacteroidaceae</taxon>
        <taxon>Bacteroides</taxon>
    </lineage>
</organism>
<proteinExistence type="predicted"/>